<keyword evidence="1" id="KW-0472">Membrane</keyword>
<dbReference type="STRING" id="266809.PM03_02555"/>
<dbReference type="eggNOG" id="ENOG5032RXY">
    <property type="taxonomic scope" value="Bacteria"/>
</dbReference>
<dbReference type="Proteomes" id="UP000051298">
    <property type="component" value="Unassembled WGS sequence"/>
</dbReference>
<accession>A0A0P1F367</accession>
<keyword evidence="1" id="KW-0812">Transmembrane</keyword>
<dbReference type="RefSeq" id="WP_058124640.1">
    <property type="nucleotide sequence ID" value="NZ_CP107618.1"/>
</dbReference>
<feature type="transmembrane region" description="Helical" evidence="1">
    <location>
        <begin position="19"/>
        <end position="38"/>
    </location>
</feature>
<proteinExistence type="predicted"/>
<reference evidence="2 3" key="1">
    <citation type="submission" date="2015-09" db="EMBL/GenBank/DDBJ databases">
        <authorList>
            <consortium name="Swine Surveillance"/>
        </authorList>
    </citation>
    <scope>NUCLEOTIDE SEQUENCE [LARGE SCALE GENOMIC DNA]</scope>
    <source>
        <strain evidence="2 3">CECT 5294</strain>
    </source>
</reference>
<dbReference type="EMBL" id="CYRX01000033">
    <property type="protein sequence ID" value="CUH62124.1"/>
    <property type="molecule type" value="Genomic_DNA"/>
</dbReference>
<evidence type="ECO:0000256" key="1">
    <source>
        <dbReference type="SAM" id="Phobius"/>
    </source>
</evidence>
<name>A0A0P1F367_9RHOB</name>
<keyword evidence="1" id="KW-1133">Transmembrane helix</keyword>
<protein>
    <submittedName>
        <fullName evidence="2">Uncharacterized protein</fullName>
    </submittedName>
</protein>
<feature type="transmembrane region" description="Helical" evidence="1">
    <location>
        <begin position="44"/>
        <end position="65"/>
    </location>
</feature>
<sequence>MNTTPETLFEIQASEPRRIFGSVVLGLLGTLLIYTALATPPRDFIFLLLLFVVGIVSLVAAVRGWRAGARRIVLRSDGLFDDLGAPIAPLDEIASVDRSLFAVKPARGFLVRLRDPAPRAWQPGMWWRVRRHVGIGGVTNGSQTKIVADALSMMVADRDKAPETLTDE</sequence>
<gene>
    <name evidence="2" type="ORF">THS5294_03438</name>
</gene>
<organism evidence="2 3">
    <name type="scientific">Thalassobacter stenotrophicus</name>
    <dbReference type="NCBI Taxonomy" id="266809"/>
    <lineage>
        <taxon>Bacteria</taxon>
        <taxon>Pseudomonadati</taxon>
        <taxon>Pseudomonadota</taxon>
        <taxon>Alphaproteobacteria</taxon>
        <taxon>Rhodobacterales</taxon>
        <taxon>Roseobacteraceae</taxon>
        <taxon>Thalassobacter</taxon>
    </lineage>
</organism>
<evidence type="ECO:0000313" key="2">
    <source>
        <dbReference type="EMBL" id="CUH62124.1"/>
    </source>
</evidence>
<dbReference type="AlphaFoldDB" id="A0A0P1F367"/>
<evidence type="ECO:0000313" key="3">
    <source>
        <dbReference type="Proteomes" id="UP000051298"/>
    </source>
</evidence>